<feature type="domain" description="Ketosynthase family 3 (KS3)" evidence="4">
    <location>
        <begin position="3"/>
        <end position="419"/>
    </location>
</feature>
<dbReference type="PANTHER" id="PTHR11712:SF336">
    <property type="entry name" value="3-OXOACYL-[ACYL-CARRIER-PROTEIN] SYNTHASE, MITOCHONDRIAL"/>
    <property type="match status" value="1"/>
</dbReference>
<dbReference type="EMBL" id="CP018477">
    <property type="protein sequence ID" value="ASV73951.1"/>
    <property type="molecule type" value="Genomic_DNA"/>
</dbReference>
<dbReference type="GO" id="GO:0005829">
    <property type="term" value="C:cytosol"/>
    <property type="evidence" value="ECO:0007669"/>
    <property type="project" value="TreeGrafter"/>
</dbReference>
<dbReference type="InterPro" id="IPR014031">
    <property type="entry name" value="Ketoacyl_synth_C"/>
</dbReference>
<dbReference type="GO" id="GO:0006633">
    <property type="term" value="P:fatty acid biosynthetic process"/>
    <property type="evidence" value="ECO:0007669"/>
    <property type="project" value="TreeGrafter"/>
</dbReference>
<gene>
    <name evidence="5" type="ORF">THTE_1349</name>
</gene>
<evidence type="ECO:0000256" key="3">
    <source>
        <dbReference type="RuleBase" id="RU003694"/>
    </source>
</evidence>
<keyword evidence="5" id="KW-0012">Acyltransferase</keyword>
<evidence type="ECO:0000313" key="5">
    <source>
        <dbReference type="EMBL" id="ASV73951.1"/>
    </source>
</evidence>
<evidence type="ECO:0000256" key="1">
    <source>
        <dbReference type="ARBA" id="ARBA00008467"/>
    </source>
</evidence>
<dbReference type="InterPro" id="IPR014030">
    <property type="entry name" value="Ketoacyl_synth_N"/>
</dbReference>
<evidence type="ECO:0000256" key="2">
    <source>
        <dbReference type="ARBA" id="ARBA00022679"/>
    </source>
</evidence>
<protein>
    <submittedName>
        <fullName evidence="5">3-oxoacyl-[acyl-carrier-protein] synthase, KASII</fullName>
        <ecNumber evidence="5">2.3.1.41</ecNumber>
    </submittedName>
</protein>
<evidence type="ECO:0000313" key="6">
    <source>
        <dbReference type="Proteomes" id="UP000215086"/>
    </source>
</evidence>
<dbReference type="OrthoDB" id="292158at2"/>
<dbReference type="InterPro" id="IPR000794">
    <property type="entry name" value="Beta-ketoacyl_synthase"/>
</dbReference>
<dbReference type="PANTHER" id="PTHR11712">
    <property type="entry name" value="POLYKETIDE SYNTHASE-RELATED"/>
    <property type="match status" value="1"/>
</dbReference>
<dbReference type="PROSITE" id="PS52004">
    <property type="entry name" value="KS3_2"/>
    <property type="match status" value="1"/>
</dbReference>
<evidence type="ECO:0000259" key="4">
    <source>
        <dbReference type="PROSITE" id="PS52004"/>
    </source>
</evidence>
<dbReference type="Pfam" id="PF00109">
    <property type="entry name" value="ketoacyl-synt"/>
    <property type="match status" value="1"/>
</dbReference>
<dbReference type="InterPro" id="IPR016039">
    <property type="entry name" value="Thiolase-like"/>
</dbReference>
<dbReference type="Gene3D" id="3.40.47.10">
    <property type="match status" value="2"/>
</dbReference>
<dbReference type="Proteomes" id="UP000215086">
    <property type="component" value="Chromosome"/>
</dbReference>
<comment type="similarity">
    <text evidence="1 3">Belongs to the thiolase-like superfamily. Beta-ketoacyl-ACP synthases family.</text>
</comment>
<dbReference type="EC" id="2.3.1.41" evidence="5"/>
<keyword evidence="2 3" id="KW-0808">Transferase</keyword>
<dbReference type="SUPFAM" id="SSF53901">
    <property type="entry name" value="Thiolase-like"/>
    <property type="match status" value="2"/>
</dbReference>
<reference evidence="5 6" key="1">
    <citation type="journal article" name="Front. Microbiol.">
        <title>Sugar Metabolism of the First Thermophilic Planctomycete Thermogutta terrifontis: Comparative Genomic and Transcriptomic Approaches.</title>
        <authorList>
            <person name="Elcheninov A.G."/>
            <person name="Menzel P."/>
            <person name="Gudbergsdottir S.R."/>
            <person name="Slesarev A.I."/>
            <person name="Kadnikov V.V."/>
            <person name="Krogh A."/>
            <person name="Bonch-Osmolovskaya E.A."/>
            <person name="Peng X."/>
            <person name="Kublanov I.V."/>
        </authorList>
    </citation>
    <scope>NUCLEOTIDE SEQUENCE [LARGE SCALE GENOMIC DNA]</scope>
    <source>
        <strain evidence="5 6">R1</strain>
    </source>
</reference>
<dbReference type="GO" id="GO:0004315">
    <property type="term" value="F:3-oxoacyl-[acyl-carrier-protein] synthase activity"/>
    <property type="evidence" value="ECO:0007669"/>
    <property type="project" value="UniProtKB-EC"/>
</dbReference>
<organism evidence="5 6">
    <name type="scientific">Thermogutta terrifontis</name>
    <dbReference type="NCBI Taxonomy" id="1331910"/>
    <lineage>
        <taxon>Bacteria</taxon>
        <taxon>Pseudomonadati</taxon>
        <taxon>Planctomycetota</taxon>
        <taxon>Planctomycetia</taxon>
        <taxon>Pirellulales</taxon>
        <taxon>Thermoguttaceae</taxon>
        <taxon>Thermogutta</taxon>
    </lineage>
</organism>
<sequence length="423" mass="45199">MLSTDIVISGIGIVSPIGIGLDAFADSLLAGRSGVKQIQLFDPSGLPVRSAAEITDFDPRRFVPNRKALKVMARDAQLGVAAAMLAWKNAGLETAGLDPDRVGVVLGADRICGALEDSEPTYRACMVDGRFDFDRWAPQGMPATFPLVFLKVLPNMIASHISIVLDARGPNNTIHQGDLSGLLAVIEGASLLERNLADVVLVGGASSQMNPFDWARFGVIGRLSKLADDGVGSPRPFDRDRDGEVRGEAAVLFVLERKAHARARGARIWAHLRGWGRCCVYQRPHFDKCLPALERAISQALKDARLQPREIGHVNAQGVATRVDDILESRAIQAALGDVPVTAPRSFFGNTGAAAGALELATTVVLGAQQLLPPTLHYEHPDPECPVNVVCQPQKTTSNLGVAVNWTEVGQAAALVVETNPSR</sequence>
<dbReference type="RefSeq" id="WP_095414410.1">
    <property type="nucleotide sequence ID" value="NZ_CP018477.1"/>
</dbReference>
<dbReference type="CDD" id="cd00834">
    <property type="entry name" value="KAS_I_II"/>
    <property type="match status" value="1"/>
</dbReference>
<dbReference type="AlphaFoldDB" id="A0A286RDB5"/>
<keyword evidence="6" id="KW-1185">Reference proteome</keyword>
<name>A0A286RDB5_9BACT</name>
<dbReference type="SMART" id="SM00825">
    <property type="entry name" value="PKS_KS"/>
    <property type="match status" value="1"/>
</dbReference>
<proteinExistence type="inferred from homology"/>
<accession>A0A286RDB5</accession>
<dbReference type="Pfam" id="PF02801">
    <property type="entry name" value="Ketoacyl-synt_C"/>
    <property type="match status" value="1"/>
</dbReference>
<dbReference type="InterPro" id="IPR020841">
    <property type="entry name" value="PKS_Beta-ketoAc_synthase_dom"/>
</dbReference>
<dbReference type="KEGG" id="ttf:THTE_1349"/>